<accession>A0A1U7LJJ4</accession>
<sequence length="111" mass="12759">MALGNSIALHKHGELFVQQYLRYYSSLRILLVLLGVGWLLLLPLEKVNQRTYIDENALLPGQVHTYFGGSEELVLNAYREEISSWGDWTLAEHVILHDYANNPELHIKSKI</sequence>
<dbReference type="GO" id="GO:0016255">
    <property type="term" value="P:attachment of GPI anchor to protein"/>
    <property type="evidence" value="ECO:0007669"/>
    <property type="project" value="TreeGrafter"/>
</dbReference>
<protein>
    <submittedName>
        <fullName evidence="2">GPI transamidase component GAA1</fullName>
    </submittedName>
</protein>
<evidence type="ECO:0000313" key="2">
    <source>
        <dbReference type="EMBL" id="OLL22817.1"/>
    </source>
</evidence>
<gene>
    <name evidence="2" type="ORF">NEOLI_000941</name>
</gene>
<comment type="caution">
    <text evidence="2">The sequence shown here is derived from an EMBL/GenBank/DDBJ whole genome shotgun (WGS) entry which is preliminary data.</text>
</comment>
<dbReference type="Proteomes" id="UP000186594">
    <property type="component" value="Unassembled WGS sequence"/>
</dbReference>
<dbReference type="STRING" id="1198029.A0A1U7LJJ4"/>
<dbReference type="GO" id="GO:0042765">
    <property type="term" value="C:GPI-anchor transamidase complex"/>
    <property type="evidence" value="ECO:0007669"/>
    <property type="project" value="InterPro"/>
</dbReference>
<keyword evidence="3" id="KW-1185">Reference proteome</keyword>
<evidence type="ECO:0000256" key="1">
    <source>
        <dbReference type="SAM" id="Phobius"/>
    </source>
</evidence>
<name>A0A1U7LJJ4_NEOID</name>
<dbReference type="PANTHER" id="PTHR13304:SF0">
    <property type="entry name" value="GLYCOSYLPHOSPHATIDYLINOSITOL ANCHOR ATTACHMENT 1 PROTEIN"/>
    <property type="match status" value="1"/>
</dbReference>
<reference evidence="2 3" key="1">
    <citation type="submission" date="2016-04" db="EMBL/GenBank/DDBJ databases">
        <title>Evolutionary innovation and constraint leading to complex multicellularity in the Ascomycota.</title>
        <authorList>
            <person name="Cisse O."/>
            <person name="Nguyen A."/>
            <person name="Hewitt D.A."/>
            <person name="Jedd G."/>
            <person name="Stajich J.E."/>
        </authorList>
    </citation>
    <scope>NUCLEOTIDE SEQUENCE [LARGE SCALE GENOMIC DNA]</scope>
    <source>
        <strain evidence="2 3">DAH-3</strain>
    </source>
</reference>
<dbReference type="EMBL" id="LXFE01002711">
    <property type="protein sequence ID" value="OLL22817.1"/>
    <property type="molecule type" value="Genomic_DNA"/>
</dbReference>
<dbReference type="AlphaFoldDB" id="A0A1U7LJJ4"/>
<dbReference type="PANTHER" id="PTHR13304">
    <property type="entry name" value="GLYCOSYLPHOSPHATIDYLINOSITOL ANCHOR ATTACHMENT 1 PROTEIN"/>
    <property type="match status" value="1"/>
</dbReference>
<proteinExistence type="predicted"/>
<organism evidence="2 3">
    <name type="scientific">Neolecta irregularis (strain DAH-3)</name>
    <dbReference type="NCBI Taxonomy" id="1198029"/>
    <lineage>
        <taxon>Eukaryota</taxon>
        <taxon>Fungi</taxon>
        <taxon>Dikarya</taxon>
        <taxon>Ascomycota</taxon>
        <taxon>Taphrinomycotina</taxon>
        <taxon>Neolectales</taxon>
        <taxon>Neolectaceae</taxon>
        <taxon>Neolecta</taxon>
    </lineage>
</organism>
<evidence type="ECO:0000313" key="3">
    <source>
        <dbReference type="Proteomes" id="UP000186594"/>
    </source>
</evidence>
<keyword evidence="1" id="KW-0472">Membrane</keyword>
<feature type="transmembrane region" description="Helical" evidence="1">
    <location>
        <begin position="20"/>
        <end position="42"/>
    </location>
</feature>
<dbReference type="OrthoDB" id="445301at2759"/>
<keyword evidence="1" id="KW-1133">Transmembrane helix</keyword>
<keyword evidence="1" id="KW-0812">Transmembrane</keyword>
<dbReference type="InterPro" id="IPR007246">
    <property type="entry name" value="Gaa1"/>
</dbReference>